<gene>
    <name evidence="6" type="ORF">IMW75_12940</name>
</gene>
<dbReference type="InterPro" id="IPR001789">
    <property type="entry name" value="Sig_transdc_resp-reg_receiver"/>
</dbReference>
<dbReference type="SUPFAM" id="SSF52172">
    <property type="entry name" value="CheY-like"/>
    <property type="match status" value="1"/>
</dbReference>
<dbReference type="PROSITE" id="PS50110">
    <property type="entry name" value="RESPONSE_REGULATORY"/>
    <property type="match status" value="1"/>
</dbReference>
<evidence type="ECO:0000256" key="1">
    <source>
        <dbReference type="ARBA" id="ARBA00022553"/>
    </source>
</evidence>
<feature type="domain" description="Response regulatory" evidence="5">
    <location>
        <begin position="9"/>
        <end position="127"/>
    </location>
</feature>
<dbReference type="PANTHER" id="PTHR43214:SF17">
    <property type="entry name" value="TRANSCRIPTIONAL REGULATORY PROTEIN RCSB"/>
    <property type="match status" value="1"/>
</dbReference>
<evidence type="ECO:0000313" key="7">
    <source>
        <dbReference type="Proteomes" id="UP000772591"/>
    </source>
</evidence>
<evidence type="ECO:0000313" key="6">
    <source>
        <dbReference type="EMBL" id="MBN3966178.1"/>
    </source>
</evidence>
<dbReference type="PRINTS" id="PR00038">
    <property type="entry name" value="HTHLUXR"/>
</dbReference>
<dbReference type="InterPro" id="IPR011006">
    <property type="entry name" value="CheY-like_superfamily"/>
</dbReference>
<feature type="domain" description="HTH luxR-type" evidence="4">
    <location>
        <begin position="164"/>
        <end position="231"/>
    </location>
</feature>
<feature type="modified residue" description="4-aspartylphosphate" evidence="3">
    <location>
        <position position="60"/>
    </location>
</feature>
<dbReference type="Gene3D" id="3.40.50.2300">
    <property type="match status" value="1"/>
</dbReference>
<dbReference type="InterPro" id="IPR039420">
    <property type="entry name" value="WalR-like"/>
</dbReference>
<evidence type="ECO:0000259" key="4">
    <source>
        <dbReference type="PROSITE" id="PS50043"/>
    </source>
</evidence>
<evidence type="ECO:0000259" key="5">
    <source>
        <dbReference type="PROSITE" id="PS50110"/>
    </source>
</evidence>
<dbReference type="Pfam" id="PF00072">
    <property type="entry name" value="Response_reg"/>
    <property type="match status" value="1"/>
</dbReference>
<name>A0ABS3AG97_9PSED</name>
<keyword evidence="1 3" id="KW-0597">Phosphoprotein</keyword>
<dbReference type="CDD" id="cd17535">
    <property type="entry name" value="REC_NarL-like"/>
    <property type="match status" value="1"/>
</dbReference>
<dbReference type="SMART" id="SM00421">
    <property type="entry name" value="HTH_LUXR"/>
    <property type="match status" value="1"/>
</dbReference>
<dbReference type="Proteomes" id="UP000772591">
    <property type="component" value="Unassembled WGS sequence"/>
</dbReference>
<organism evidence="6 7">
    <name type="scientific">Pseudomonas gregormendelii</name>
    <dbReference type="NCBI Taxonomy" id="1628277"/>
    <lineage>
        <taxon>Bacteria</taxon>
        <taxon>Pseudomonadati</taxon>
        <taxon>Pseudomonadota</taxon>
        <taxon>Gammaproteobacteria</taxon>
        <taxon>Pseudomonadales</taxon>
        <taxon>Pseudomonadaceae</taxon>
        <taxon>Pseudomonas</taxon>
    </lineage>
</organism>
<dbReference type="SUPFAM" id="SSF46894">
    <property type="entry name" value="C-terminal effector domain of the bipartite response regulators"/>
    <property type="match status" value="1"/>
</dbReference>
<evidence type="ECO:0000256" key="3">
    <source>
        <dbReference type="PROSITE-ProRule" id="PRU00169"/>
    </source>
</evidence>
<reference evidence="6 7" key="1">
    <citation type="journal article" date="2021" name="Int. J. Syst. Evol. Microbiol.">
        <title>Pseudomonas piscium sp. nov., Pseudomonas pisciculturae sp. nov., Pseudomonas mucoides sp. nov. and Pseudomonas neuropathica sp. nov. isolated from rainbow trout.</title>
        <authorList>
            <person name="Duman M."/>
            <person name="Mulet M."/>
            <person name="Altun S."/>
            <person name="Saticioglu I.B."/>
            <person name="Gomila M."/>
            <person name="Lalucat J."/>
            <person name="Garcia-Valdes E."/>
        </authorList>
    </citation>
    <scope>NUCLEOTIDE SEQUENCE [LARGE SCALE GENOMIC DNA]</scope>
    <source>
        <strain evidence="6 7">LMG 28632</strain>
    </source>
</reference>
<dbReference type="Pfam" id="PF00196">
    <property type="entry name" value="GerE"/>
    <property type="match status" value="1"/>
</dbReference>
<dbReference type="PROSITE" id="PS50043">
    <property type="entry name" value="HTH_LUXR_2"/>
    <property type="match status" value="1"/>
</dbReference>
<dbReference type="SMART" id="SM00448">
    <property type="entry name" value="REC"/>
    <property type="match status" value="1"/>
</dbReference>
<keyword evidence="2" id="KW-0238">DNA-binding</keyword>
<dbReference type="PANTHER" id="PTHR43214">
    <property type="entry name" value="TWO-COMPONENT RESPONSE REGULATOR"/>
    <property type="match status" value="1"/>
</dbReference>
<keyword evidence="7" id="KW-1185">Reference proteome</keyword>
<dbReference type="InterPro" id="IPR016032">
    <property type="entry name" value="Sig_transdc_resp-reg_C-effctor"/>
</dbReference>
<accession>A0ABS3AG97</accession>
<comment type="caution">
    <text evidence="6">The sequence shown here is derived from an EMBL/GenBank/DDBJ whole genome shotgun (WGS) entry which is preliminary data.</text>
</comment>
<protein>
    <submittedName>
        <fullName evidence="6">Response regulator transcription factor</fullName>
    </submittedName>
</protein>
<evidence type="ECO:0000256" key="2">
    <source>
        <dbReference type="ARBA" id="ARBA00023125"/>
    </source>
</evidence>
<dbReference type="InterPro" id="IPR058245">
    <property type="entry name" value="NreC/VraR/RcsB-like_REC"/>
</dbReference>
<dbReference type="CDD" id="cd06170">
    <property type="entry name" value="LuxR_C_like"/>
    <property type="match status" value="1"/>
</dbReference>
<proteinExistence type="predicted"/>
<sequence length="231" mass="25978">MVSLFRPIRLMVLDDHALILQGISENVREERDITVLGYFTQSQKLIDALSQQEVDVVLMDYSLSPGEVDGLNLIRGLRIKFPKVSLLVISALHAPATVAMAMRCGAKGFLGKETAKEQLPIAIRRVASGRDYLHPMMENELRDNQVSIVKESQEDLANPLGLNTLITSSELSVREREVLRCCLDGLSVTQIAQKFTRSVKTISTQKHPAYRKLGIRNDNELFKVRSQFEGW</sequence>
<dbReference type="InterPro" id="IPR000792">
    <property type="entry name" value="Tscrpt_reg_LuxR_C"/>
</dbReference>
<dbReference type="EMBL" id="JADEVO010000015">
    <property type="protein sequence ID" value="MBN3966178.1"/>
    <property type="molecule type" value="Genomic_DNA"/>
</dbReference>